<accession>A0ABV8ALE6</accession>
<dbReference type="SUPFAM" id="SSF53448">
    <property type="entry name" value="Nucleotide-diphospho-sugar transferases"/>
    <property type="match status" value="1"/>
</dbReference>
<gene>
    <name evidence="5" type="ORF">ACFOSX_09810</name>
</gene>
<dbReference type="Proteomes" id="UP001595812">
    <property type="component" value="Unassembled WGS sequence"/>
</dbReference>
<keyword evidence="6" id="KW-1185">Reference proteome</keyword>
<dbReference type="Gene3D" id="3.90.550.10">
    <property type="entry name" value="Spore Coat Polysaccharide Biosynthesis Protein SpsA, Chain A"/>
    <property type="match status" value="1"/>
</dbReference>
<dbReference type="GO" id="GO:0016757">
    <property type="term" value="F:glycosyltransferase activity"/>
    <property type="evidence" value="ECO:0007669"/>
    <property type="project" value="UniProtKB-KW"/>
</dbReference>
<dbReference type="CDD" id="cd04186">
    <property type="entry name" value="GT_2_like_c"/>
    <property type="match status" value="1"/>
</dbReference>
<keyword evidence="2 5" id="KW-0328">Glycosyltransferase</keyword>
<evidence type="ECO:0000313" key="5">
    <source>
        <dbReference type="EMBL" id="MFC3877527.1"/>
    </source>
</evidence>
<organism evidence="5 6">
    <name type="scientific">Winogradskyella maritima</name>
    <dbReference type="NCBI Taxonomy" id="1517766"/>
    <lineage>
        <taxon>Bacteria</taxon>
        <taxon>Pseudomonadati</taxon>
        <taxon>Bacteroidota</taxon>
        <taxon>Flavobacteriia</taxon>
        <taxon>Flavobacteriales</taxon>
        <taxon>Flavobacteriaceae</taxon>
        <taxon>Winogradskyella</taxon>
    </lineage>
</organism>
<evidence type="ECO:0000256" key="2">
    <source>
        <dbReference type="ARBA" id="ARBA00022676"/>
    </source>
</evidence>
<reference evidence="6" key="1">
    <citation type="journal article" date="2019" name="Int. J. Syst. Evol. Microbiol.">
        <title>The Global Catalogue of Microorganisms (GCM) 10K type strain sequencing project: providing services to taxonomists for standard genome sequencing and annotation.</title>
        <authorList>
            <consortium name="The Broad Institute Genomics Platform"/>
            <consortium name="The Broad Institute Genome Sequencing Center for Infectious Disease"/>
            <person name="Wu L."/>
            <person name="Ma J."/>
        </authorList>
    </citation>
    <scope>NUCLEOTIDE SEQUENCE [LARGE SCALE GENOMIC DNA]</scope>
    <source>
        <strain evidence="6">CECT 8979</strain>
    </source>
</reference>
<protein>
    <submittedName>
        <fullName evidence="5">Glycosyltransferase family 2 protein</fullName>
        <ecNumber evidence="5">2.4.-.-</ecNumber>
    </submittedName>
</protein>
<dbReference type="PANTHER" id="PTHR43179">
    <property type="entry name" value="RHAMNOSYLTRANSFERASE WBBL"/>
    <property type="match status" value="1"/>
</dbReference>
<evidence type="ECO:0000313" key="6">
    <source>
        <dbReference type="Proteomes" id="UP001595812"/>
    </source>
</evidence>
<dbReference type="PANTHER" id="PTHR43179:SF12">
    <property type="entry name" value="GALACTOFURANOSYLTRANSFERASE GLFT2"/>
    <property type="match status" value="1"/>
</dbReference>
<comment type="similarity">
    <text evidence="1">Belongs to the glycosyltransferase 2 family.</text>
</comment>
<evidence type="ECO:0000256" key="3">
    <source>
        <dbReference type="ARBA" id="ARBA00022679"/>
    </source>
</evidence>
<proteinExistence type="inferred from homology"/>
<sequence>MYSTKDIAVVILNWNGKALLEQFLPSVVALSTGAKIYVADNASTDDSVGFISEHFPNVKIIQNTVNGGYAKGYNDVLEHVNESLFCLLNSDIQVTENWLGPIIDTFNNSEKTTIVQPKILDYKNKDYFEYAGAGGGFVDALGYPFCRGRIFDSIERDNGQYNDETSIFWASGACFFIKTERLKHLGGFDESYFAHMEEIDLCWRAFNQGLNVIYNGASTVYHVGGATLSEVSPKKTFLNFRNSLFTLVKNASGWVFFKVLFRLILDGLAGLRFLLQGKFSHFLAILKAHFSFYGHLFELIRKRRQLNQRSGYAQRISIVWDYFVKQKTEF</sequence>
<evidence type="ECO:0000259" key="4">
    <source>
        <dbReference type="Pfam" id="PF00535"/>
    </source>
</evidence>
<dbReference type="InterPro" id="IPR029044">
    <property type="entry name" value="Nucleotide-diphossugar_trans"/>
</dbReference>
<dbReference type="EC" id="2.4.-.-" evidence="5"/>
<feature type="domain" description="Glycosyltransferase 2-like" evidence="4">
    <location>
        <begin position="9"/>
        <end position="124"/>
    </location>
</feature>
<dbReference type="InterPro" id="IPR001173">
    <property type="entry name" value="Glyco_trans_2-like"/>
</dbReference>
<name>A0ABV8ALE6_9FLAO</name>
<keyword evidence="3 5" id="KW-0808">Transferase</keyword>
<comment type="caution">
    <text evidence="5">The sequence shown here is derived from an EMBL/GenBank/DDBJ whole genome shotgun (WGS) entry which is preliminary data.</text>
</comment>
<dbReference type="Pfam" id="PF00535">
    <property type="entry name" value="Glycos_transf_2"/>
    <property type="match status" value="1"/>
</dbReference>
<dbReference type="RefSeq" id="WP_386100269.1">
    <property type="nucleotide sequence ID" value="NZ_JBHSAT010000004.1"/>
</dbReference>
<evidence type="ECO:0000256" key="1">
    <source>
        <dbReference type="ARBA" id="ARBA00006739"/>
    </source>
</evidence>
<dbReference type="EMBL" id="JBHSAT010000004">
    <property type="protein sequence ID" value="MFC3877527.1"/>
    <property type="molecule type" value="Genomic_DNA"/>
</dbReference>